<evidence type="ECO:0000259" key="1">
    <source>
        <dbReference type="Pfam" id="PF12697"/>
    </source>
</evidence>
<evidence type="ECO:0000313" key="3">
    <source>
        <dbReference type="Proteomes" id="UP000587527"/>
    </source>
</evidence>
<name>A0A841BPV2_9ACTN</name>
<dbReference type="InterPro" id="IPR000073">
    <property type="entry name" value="AB_hydrolase_1"/>
</dbReference>
<proteinExistence type="predicted"/>
<reference evidence="2 3" key="1">
    <citation type="submission" date="2020-08" db="EMBL/GenBank/DDBJ databases">
        <title>Sequencing the genomes of 1000 actinobacteria strains.</title>
        <authorList>
            <person name="Klenk H.-P."/>
        </authorList>
    </citation>
    <scope>NUCLEOTIDE SEQUENCE [LARGE SCALE GENOMIC DNA]</scope>
    <source>
        <strain evidence="2 3">DSM 45362</strain>
    </source>
</reference>
<organism evidence="2 3">
    <name type="scientific">Allocatelliglobosispora scoriae</name>
    <dbReference type="NCBI Taxonomy" id="643052"/>
    <lineage>
        <taxon>Bacteria</taxon>
        <taxon>Bacillati</taxon>
        <taxon>Actinomycetota</taxon>
        <taxon>Actinomycetes</taxon>
        <taxon>Micromonosporales</taxon>
        <taxon>Micromonosporaceae</taxon>
        <taxon>Allocatelliglobosispora</taxon>
    </lineage>
</organism>
<dbReference type="InterPro" id="IPR052897">
    <property type="entry name" value="Sec-Metab_Biosynth_Hydrolase"/>
</dbReference>
<dbReference type="PANTHER" id="PTHR37017">
    <property type="entry name" value="AB HYDROLASE-1 DOMAIN-CONTAINING PROTEIN-RELATED"/>
    <property type="match status" value="1"/>
</dbReference>
<dbReference type="InterPro" id="IPR029058">
    <property type="entry name" value="AB_hydrolase_fold"/>
</dbReference>
<protein>
    <submittedName>
        <fullName evidence="2">Pimeloyl-ACP methyl ester carboxylesterase</fullName>
    </submittedName>
</protein>
<gene>
    <name evidence="2" type="ORF">F4553_003094</name>
</gene>
<dbReference type="AlphaFoldDB" id="A0A841BPV2"/>
<dbReference type="PANTHER" id="PTHR37017:SF11">
    <property type="entry name" value="ESTERASE_LIPASE_THIOESTERASE DOMAIN-CONTAINING PROTEIN"/>
    <property type="match status" value="1"/>
</dbReference>
<dbReference type="Gene3D" id="3.40.50.1820">
    <property type="entry name" value="alpha/beta hydrolase"/>
    <property type="match status" value="1"/>
</dbReference>
<dbReference type="RefSeq" id="WP_184836527.1">
    <property type="nucleotide sequence ID" value="NZ_JACHMN010000002.1"/>
</dbReference>
<dbReference type="Proteomes" id="UP000587527">
    <property type="component" value="Unassembled WGS sequence"/>
</dbReference>
<keyword evidence="3" id="KW-1185">Reference proteome</keyword>
<dbReference type="GO" id="GO:0003824">
    <property type="term" value="F:catalytic activity"/>
    <property type="evidence" value="ECO:0007669"/>
    <property type="project" value="UniProtKB-ARBA"/>
</dbReference>
<evidence type="ECO:0000313" key="2">
    <source>
        <dbReference type="EMBL" id="MBB5869715.1"/>
    </source>
</evidence>
<accession>A0A841BPV2</accession>
<dbReference type="Pfam" id="PF12697">
    <property type="entry name" value="Abhydrolase_6"/>
    <property type="match status" value="1"/>
</dbReference>
<comment type="caution">
    <text evidence="2">The sequence shown here is derived from an EMBL/GenBank/DDBJ whole genome shotgun (WGS) entry which is preliminary data.</text>
</comment>
<feature type="domain" description="AB hydrolase-1" evidence="1">
    <location>
        <begin position="4"/>
        <end position="235"/>
    </location>
</feature>
<sequence>MSSIVLIPGAWLGGWAWERVTDELRNQGHDVWPVTLSGVAERAAEAGPETDLEQHVSEVVGLIEGEDLRDVLLVGHSYGGMVVSTAAGRIADRIGRVVYVDSGPLPEGVSQFDTNGPQEQVAIREQVGAGYVVPPPPFDPAAEPQTLAGLSDADLATLRERATPHPFASLTQGVSYTPEYAKLPATLFACTIPGDAARQMIEDGHPYFAMLAGADVIELPTGHWPMFSEPQRLAEILATLT</sequence>
<dbReference type="SUPFAM" id="SSF53474">
    <property type="entry name" value="alpha/beta-Hydrolases"/>
    <property type="match status" value="1"/>
</dbReference>
<dbReference type="EMBL" id="JACHMN010000002">
    <property type="protein sequence ID" value="MBB5869715.1"/>
    <property type="molecule type" value="Genomic_DNA"/>
</dbReference>